<dbReference type="Proteomes" id="UP000284403">
    <property type="component" value="Unassembled WGS sequence"/>
</dbReference>
<evidence type="ECO:0000313" key="4">
    <source>
        <dbReference type="Proteomes" id="UP000284403"/>
    </source>
</evidence>
<dbReference type="EMBL" id="MKKU01001099">
    <property type="protein sequence ID" value="RNE97764.1"/>
    <property type="molecule type" value="Genomic_DNA"/>
</dbReference>
<dbReference type="OrthoDB" id="260335at2759"/>
<evidence type="ECO:0000256" key="2">
    <source>
        <dbReference type="SAM" id="MobiDB-lite"/>
    </source>
</evidence>
<feature type="region of interest" description="Disordered" evidence="2">
    <location>
        <begin position="215"/>
        <end position="241"/>
    </location>
</feature>
<reference evidence="3 4" key="1">
    <citation type="journal article" date="2018" name="BMC Genomics">
        <title>Genomic comparison of Trypanosoma conorhini and Trypanosoma rangeli to Trypanosoma cruzi strains of high and low virulence.</title>
        <authorList>
            <person name="Bradwell K.R."/>
            <person name="Koparde V.N."/>
            <person name="Matveyev A.V."/>
            <person name="Serrano M.G."/>
            <person name="Alves J.M."/>
            <person name="Parikh H."/>
            <person name="Huang B."/>
            <person name="Lee V."/>
            <person name="Espinosa-Alvarez O."/>
            <person name="Ortiz P.A."/>
            <person name="Costa-Martins A.G."/>
            <person name="Teixeira M.M."/>
            <person name="Buck G.A."/>
        </authorList>
    </citation>
    <scope>NUCLEOTIDE SEQUENCE [LARGE SCALE GENOMIC DNA]</scope>
    <source>
        <strain evidence="3 4">025E</strain>
    </source>
</reference>
<dbReference type="GeneID" id="40323254"/>
<keyword evidence="4" id="KW-1185">Reference proteome</keyword>
<evidence type="ECO:0000256" key="1">
    <source>
        <dbReference type="SAM" id="Coils"/>
    </source>
</evidence>
<proteinExistence type="predicted"/>
<accession>A0A3R7MZZ2</accession>
<dbReference type="RefSeq" id="XP_029223683.1">
    <property type="nucleotide sequence ID" value="XM_029376454.1"/>
</dbReference>
<name>A0A3R7MZZ2_9TRYP</name>
<protein>
    <submittedName>
        <fullName evidence="3">Putative mucin-associated surface protein (MASP)</fullName>
    </submittedName>
</protein>
<dbReference type="AlphaFoldDB" id="A0A3R7MZZ2"/>
<keyword evidence="1" id="KW-0175">Coiled coil</keyword>
<feature type="coiled-coil region" evidence="1">
    <location>
        <begin position="157"/>
        <end position="184"/>
    </location>
</feature>
<comment type="caution">
    <text evidence="3">The sequence shown here is derived from an EMBL/GenBank/DDBJ whole genome shotgun (WGS) entry which is preliminary data.</text>
</comment>
<evidence type="ECO:0000313" key="3">
    <source>
        <dbReference type="EMBL" id="RNE97764.1"/>
    </source>
</evidence>
<gene>
    <name evidence="3" type="ORF">Tco025E_09643</name>
</gene>
<sequence>MSQENSGNIDLRREFGRIADSSAFIIRAIESLSKSDVHTMDIDVEMVLNDIEREEDFIFSPIPQYLQLEWKRMASENARARSEAVMKVDALAKLHREGKVRADYSENGRIVIDPSVPLPMPFSRERYQLSPQRKSVPGSYHSLFFGEGEPVVFTPPENNKRKEIEKLNEERENWKKKMQRAPRIEDIQPKKTLKVPNDFVPSCAHVDNSLAQQELQKRNEIEKSKKKNNATARTKPAEPAP</sequence>
<organism evidence="3 4">
    <name type="scientific">Trypanosoma conorhini</name>
    <dbReference type="NCBI Taxonomy" id="83891"/>
    <lineage>
        <taxon>Eukaryota</taxon>
        <taxon>Discoba</taxon>
        <taxon>Euglenozoa</taxon>
        <taxon>Kinetoplastea</taxon>
        <taxon>Metakinetoplastina</taxon>
        <taxon>Trypanosomatida</taxon>
        <taxon>Trypanosomatidae</taxon>
        <taxon>Trypanosoma</taxon>
    </lineage>
</organism>